<gene>
    <name evidence="2" type="ORF">K7432_009608</name>
</gene>
<feature type="region of interest" description="Disordered" evidence="1">
    <location>
        <begin position="517"/>
        <end position="551"/>
    </location>
</feature>
<organism evidence="2 3">
    <name type="scientific">Basidiobolus ranarum</name>
    <dbReference type="NCBI Taxonomy" id="34480"/>
    <lineage>
        <taxon>Eukaryota</taxon>
        <taxon>Fungi</taxon>
        <taxon>Fungi incertae sedis</taxon>
        <taxon>Zoopagomycota</taxon>
        <taxon>Entomophthoromycotina</taxon>
        <taxon>Basidiobolomycetes</taxon>
        <taxon>Basidiobolales</taxon>
        <taxon>Basidiobolaceae</taxon>
        <taxon>Basidiobolus</taxon>
    </lineage>
</organism>
<evidence type="ECO:0000313" key="2">
    <source>
        <dbReference type="EMBL" id="KAK9763586.1"/>
    </source>
</evidence>
<proteinExistence type="predicted"/>
<dbReference type="EMBL" id="JASJQH010000604">
    <property type="protein sequence ID" value="KAK9763586.1"/>
    <property type="molecule type" value="Genomic_DNA"/>
</dbReference>
<name>A0ABR2WQ76_9FUNG</name>
<evidence type="ECO:0000256" key="1">
    <source>
        <dbReference type="SAM" id="MobiDB-lite"/>
    </source>
</evidence>
<feature type="compositionally biased region" description="Basic and acidic residues" evidence="1">
    <location>
        <begin position="519"/>
        <end position="541"/>
    </location>
</feature>
<comment type="caution">
    <text evidence="2">The sequence shown here is derived from an EMBL/GenBank/DDBJ whole genome shotgun (WGS) entry which is preliminary data.</text>
</comment>
<dbReference type="Proteomes" id="UP001479436">
    <property type="component" value="Unassembled WGS sequence"/>
</dbReference>
<reference evidence="2 3" key="1">
    <citation type="submission" date="2023-04" db="EMBL/GenBank/DDBJ databases">
        <title>Genome of Basidiobolus ranarum AG-B5.</title>
        <authorList>
            <person name="Stajich J.E."/>
            <person name="Carter-House D."/>
            <person name="Gryganskyi A."/>
        </authorList>
    </citation>
    <scope>NUCLEOTIDE SEQUENCE [LARGE SCALE GENOMIC DNA]</scope>
    <source>
        <strain evidence="2 3">AG-B5</strain>
    </source>
</reference>
<feature type="compositionally biased region" description="Basic residues" evidence="1">
    <location>
        <begin position="1"/>
        <end position="16"/>
    </location>
</feature>
<protein>
    <submittedName>
        <fullName evidence="2">Uncharacterized protein</fullName>
    </submittedName>
</protein>
<feature type="region of interest" description="Disordered" evidence="1">
    <location>
        <begin position="1"/>
        <end position="27"/>
    </location>
</feature>
<keyword evidence="3" id="KW-1185">Reference proteome</keyword>
<sequence>MANKRNNRNKKSGSKNKKNEAKNTNTDLSNEDLMRLYNAIAQRSPVKLRMFCNLKQIKQAYVEYVGNCSISVHNTSLDAPFWVDVFAMDYGSGNSASDIFAMEQANYNAHKENDKDVTTIFPGSEYFEAQEVMYETFHKGTPSERIAGANKALAISDLSIDARVTLASCKSDQELEEQLALLNDAVTKGKEVLKGLKTSVDDTLGEDFVSHWDTNMGRFGTWIFSRPYLRALYAKAKCLLKIRQHQPRDSEKRGEYEKEANEVLDEMLACDTEDKFGARFLKLKLLLDTQDFNGAQDLLDSKFGPKDEQESDDLFLAFIYTRILISFHLNGPESKATDELLKKALARDSERFVPRLLIGEIIGREQYKLTLELGTKDEASEYVYEYGRYWWSPDGKLPWGFSTNPQENGEVKEVPEINEDQPSPIDWLCEKLGMQLQNDEDPLGFWIARVSYNIGDHEHATTLFRSFINKIFEKAEGDIEKIPTVELNMVFEALLGYFCIHDKLTRNCGQFELPAPQPVEEKKEEEVKEESEKSEETKEVSTEESSETTDAIQWPADSVPNRLKLITTSLLQLFQVVLHHLEHRPDSPKGAESAYARQTVPLGWSLARWHWQTLNIDGCFAQAREVAKVAKDMPKDSWLRVRAEGMLRFVIQEKLAASHSIQA</sequence>
<accession>A0ABR2WQ76</accession>
<evidence type="ECO:0000313" key="3">
    <source>
        <dbReference type="Proteomes" id="UP001479436"/>
    </source>
</evidence>